<dbReference type="GO" id="GO:0004806">
    <property type="term" value="F:triacylglycerol lipase activity"/>
    <property type="evidence" value="ECO:0007669"/>
    <property type="project" value="TreeGrafter"/>
</dbReference>
<dbReference type="AlphaFoldDB" id="A0A1H7IGS6"/>
<evidence type="ECO:0000256" key="2">
    <source>
        <dbReference type="ARBA" id="ARBA00022801"/>
    </source>
</evidence>
<accession>A0A1H7IGS6</accession>
<keyword evidence="2" id="KW-0378">Hydrolase</keyword>
<feature type="domain" description="Alpha/beta hydrolase fold-3" evidence="3">
    <location>
        <begin position="62"/>
        <end position="253"/>
    </location>
</feature>
<evidence type="ECO:0000259" key="3">
    <source>
        <dbReference type="Pfam" id="PF07859"/>
    </source>
</evidence>
<gene>
    <name evidence="4" type="ORF">SAMN04488526_1024</name>
</gene>
<dbReference type="InterPro" id="IPR013094">
    <property type="entry name" value="AB_hydrolase_3"/>
</dbReference>
<dbReference type="RefSeq" id="WP_092760333.1">
    <property type="nucleotide sequence ID" value="NZ_FNZQ01000001.1"/>
</dbReference>
<name>A0A1H7IGS6_9RHOB</name>
<protein>
    <submittedName>
        <fullName evidence="4">Acetyl esterase/lipase</fullName>
    </submittedName>
</protein>
<dbReference type="STRING" id="188906.SAMN04488526_1024"/>
<comment type="similarity">
    <text evidence="1">Belongs to the 'GDXG' lipolytic enzyme family.</text>
</comment>
<dbReference type="SUPFAM" id="SSF53474">
    <property type="entry name" value="alpha/beta-Hydrolases"/>
    <property type="match status" value="1"/>
</dbReference>
<proteinExistence type="inferred from homology"/>
<dbReference type="Pfam" id="PF07859">
    <property type="entry name" value="Abhydrolase_3"/>
    <property type="match status" value="1"/>
</dbReference>
<dbReference type="PANTHER" id="PTHR48081:SF30">
    <property type="entry name" value="ACETYL-HYDROLASE LIPR-RELATED"/>
    <property type="match status" value="1"/>
</dbReference>
<evidence type="ECO:0000313" key="4">
    <source>
        <dbReference type="EMBL" id="SEK61052.1"/>
    </source>
</evidence>
<dbReference type="Gene3D" id="3.40.50.1820">
    <property type="entry name" value="alpha/beta hydrolase"/>
    <property type="match status" value="1"/>
</dbReference>
<sequence>MEPSGPASREDILARIKAFPLGQSPDEMRENFRHRVLGTSAGLDDATRSFRPETGGGNLPRIIWFHGGGYVFGGPDTHAGIARYISDTHGFVVHLPHYPLAPDHQWPAQLDAALAAVPSGSAPILAGDNAGGHLALVTALDLARKGRPIAGLLLFSPNTDRSGLSKTRAQADKDAPDFDDRCDKYLAKLCFGDRSTTDPQVSPLLDDLSLLPPTWIEVGAHEVLLDDSRLLFARAEEAGADIHLTVTENLMHMAQIWAPDWAAATESLDRAAEFAKSLTPQD</sequence>
<dbReference type="InterPro" id="IPR050300">
    <property type="entry name" value="GDXG_lipolytic_enzyme"/>
</dbReference>
<dbReference type="OrthoDB" id="9806180at2"/>
<dbReference type="EMBL" id="FNZQ01000001">
    <property type="protein sequence ID" value="SEK61052.1"/>
    <property type="molecule type" value="Genomic_DNA"/>
</dbReference>
<evidence type="ECO:0000256" key="1">
    <source>
        <dbReference type="ARBA" id="ARBA00010515"/>
    </source>
</evidence>
<evidence type="ECO:0000313" key="5">
    <source>
        <dbReference type="Proteomes" id="UP000199283"/>
    </source>
</evidence>
<dbReference type="PANTHER" id="PTHR48081">
    <property type="entry name" value="AB HYDROLASE SUPERFAMILY PROTEIN C4A8.06C"/>
    <property type="match status" value="1"/>
</dbReference>
<reference evidence="4 5" key="1">
    <citation type="submission" date="2016-10" db="EMBL/GenBank/DDBJ databases">
        <authorList>
            <person name="de Groot N.N."/>
        </authorList>
    </citation>
    <scope>NUCLEOTIDE SEQUENCE [LARGE SCALE GENOMIC DNA]</scope>
    <source>
        <strain evidence="4 5">DSM 14858</strain>
    </source>
</reference>
<keyword evidence="5" id="KW-1185">Reference proteome</keyword>
<organism evidence="4 5">
    <name type="scientific">Jannaschia helgolandensis</name>
    <dbReference type="NCBI Taxonomy" id="188906"/>
    <lineage>
        <taxon>Bacteria</taxon>
        <taxon>Pseudomonadati</taxon>
        <taxon>Pseudomonadota</taxon>
        <taxon>Alphaproteobacteria</taxon>
        <taxon>Rhodobacterales</taxon>
        <taxon>Roseobacteraceae</taxon>
        <taxon>Jannaschia</taxon>
    </lineage>
</organism>
<dbReference type="Proteomes" id="UP000199283">
    <property type="component" value="Unassembled WGS sequence"/>
</dbReference>
<dbReference type="InterPro" id="IPR029058">
    <property type="entry name" value="AB_hydrolase_fold"/>
</dbReference>